<keyword evidence="2" id="KW-1185">Reference proteome</keyword>
<protein>
    <submittedName>
        <fullName evidence="1">Uncharacterized protein</fullName>
    </submittedName>
</protein>
<evidence type="ECO:0000313" key="2">
    <source>
        <dbReference type="Proteomes" id="UP000192652"/>
    </source>
</evidence>
<evidence type="ECO:0000313" key="1">
    <source>
        <dbReference type="EMBL" id="OQP85598.1"/>
    </source>
</evidence>
<organism evidence="1 2">
    <name type="scientific">Xaviernesmea rhizosphaerae</name>
    <dbReference type="NCBI Taxonomy" id="1672749"/>
    <lineage>
        <taxon>Bacteria</taxon>
        <taxon>Pseudomonadati</taxon>
        <taxon>Pseudomonadota</taxon>
        <taxon>Alphaproteobacteria</taxon>
        <taxon>Hyphomicrobiales</taxon>
        <taxon>Rhizobiaceae</taxon>
        <taxon>Rhizobium/Agrobacterium group</taxon>
        <taxon>Xaviernesmea</taxon>
    </lineage>
</organism>
<sequence>MDAVSSESRKAEKMMLQRPVVTAAAAPAQASRPVFTPINRQECVSSAILRPAAENRGDDGEKIMNAGAVFKGENAPVRWRTVAAREA</sequence>
<reference evidence="1 2" key="1">
    <citation type="journal article" date="2017" name="Antonie Van Leeuwenhoek">
        <title>Rhizobium rhizosphaerae sp. nov., a novel species isolated from rice rhizosphere.</title>
        <authorList>
            <person name="Zhao J.J."/>
            <person name="Zhang J."/>
            <person name="Zhang R.J."/>
            <person name="Zhang C.W."/>
            <person name="Yin H.Q."/>
            <person name="Zhang X.X."/>
        </authorList>
    </citation>
    <scope>NUCLEOTIDE SEQUENCE [LARGE SCALE GENOMIC DNA]</scope>
    <source>
        <strain evidence="1 2">RD15</strain>
    </source>
</reference>
<accession>A0ABX3PC48</accession>
<name>A0ABX3PC48_9HYPH</name>
<proteinExistence type="predicted"/>
<dbReference type="RefSeq" id="WP_081176810.1">
    <property type="nucleotide sequence ID" value="NZ_MSPX01000013.1"/>
</dbReference>
<gene>
    <name evidence="1" type="ORF">BTR14_15560</name>
</gene>
<dbReference type="Proteomes" id="UP000192652">
    <property type="component" value="Unassembled WGS sequence"/>
</dbReference>
<dbReference type="EMBL" id="MSPX01000013">
    <property type="protein sequence ID" value="OQP85598.1"/>
    <property type="molecule type" value="Genomic_DNA"/>
</dbReference>
<comment type="caution">
    <text evidence="1">The sequence shown here is derived from an EMBL/GenBank/DDBJ whole genome shotgun (WGS) entry which is preliminary data.</text>
</comment>